<proteinExistence type="predicted"/>
<evidence type="ECO:0000259" key="1">
    <source>
        <dbReference type="Pfam" id="PF07878"/>
    </source>
</evidence>
<gene>
    <name evidence="2" type="ORF">GNE12_11585</name>
</gene>
<keyword evidence="3" id="KW-1185">Reference proteome</keyword>
<dbReference type="EMBL" id="JACKZP010000037">
    <property type="protein sequence ID" value="MBC1302554.1"/>
    <property type="molecule type" value="Genomic_DNA"/>
</dbReference>
<dbReference type="InterPro" id="IPR010985">
    <property type="entry name" value="Ribbon_hlx_hlx"/>
</dbReference>
<name>A0ABR6S816_ANAVA</name>
<feature type="domain" description="CopG-like ribbon-helix-helix" evidence="1">
    <location>
        <begin position="15"/>
        <end position="45"/>
    </location>
</feature>
<dbReference type="RefSeq" id="WP_104010044.1">
    <property type="nucleotide sequence ID" value="NZ_JACKZP010000037.1"/>
</dbReference>
<protein>
    <submittedName>
        <fullName evidence="2">Ribbon-helix-helix protein, CopG family</fullName>
    </submittedName>
</protein>
<dbReference type="Proteomes" id="UP000570851">
    <property type="component" value="Unassembled WGS sequence"/>
</dbReference>
<dbReference type="Pfam" id="PF07878">
    <property type="entry name" value="RHH_5"/>
    <property type="match status" value="1"/>
</dbReference>
<reference evidence="2 3" key="1">
    <citation type="submission" date="2019-11" db="EMBL/GenBank/DDBJ databases">
        <title>Comparison of genomes from free-living endosymbiotic cyanobacteria isolated from Azolla.</title>
        <authorList>
            <person name="Thiel T."/>
            <person name="Pratte B."/>
        </authorList>
    </citation>
    <scope>NUCLEOTIDE SEQUENCE [LARGE SCALE GENOMIC DNA]</scope>
    <source>
        <strain evidence="2 3">N2B</strain>
    </source>
</reference>
<accession>A0ABR6S816</accession>
<dbReference type="SUPFAM" id="SSF47598">
    <property type="entry name" value="Ribbon-helix-helix"/>
    <property type="match status" value="1"/>
</dbReference>
<evidence type="ECO:0000313" key="2">
    <source>
        <dbReference type="EMBL" id="MBC1302554.1"/>
    </source>
</evidence>
<sequence length="53" mass="5907">MGKVTVTIYMEETDKEALQQLADAEERSLSQMAVLILKRAIKQAQNDGTITPK</sequence>
<evidence type="ECO:0000313" key="3">
    <source>
        <dbReference type="Proteomes" id="UP000570851"/>
    </source>
</evidence>
<comment type="caution">
    <text evidence="2">The sequence shown here is derived from an EMBL/GenBank/DDBJ whole genome shotgun (WGS) entry which is preliminary data.</text>
</comment>
<dbReference type="GeneID" id="58726048"/>
<dbReference type="InterPro" id="IPR012869">
    <property type="entry name" value="RHH_5"/>
</dbReference>
<organism evidence="2 3">
    <name type="scientific">Trichormus variabilis N2B</name>
    <dbReference type="NCBI Taxonomy" id="2681315"/>
    <lineage>
        <taxon>Bacteria</taxon>
        <taxon>Bacillati</taxon>
        <taxon>Cyanobacteriota</taxon>
        <taxon>Cyanophyceae</taxon>
        <taxon>Nostocales</taxon>
        <taxon>Nostocaceae</taxon>
        <taxon>Trichormus</taxon>
    </lineage>
</organism>